<organism evidence="2 3">
    <name type="scientific">Rhipicephalus sanguineus</name>
    <name type="common">Brown dog tick</name>
    <name type="synonym">Ixodes sanguineus</name>
    <dbReference type="NCBI Taxonomy" id="34632"/>
    <lineage>
        <taxon>Eukaryota</taxon>
        <taxon>Metazoa</taxon>
        <taxon>Ecdysozoa</taxon>
        <taxon>Arthropoda</taxon>
        <taxon>Chelicerata</taxon>
        <taxon>Arachnida</taxon>
        <taxon>Acari</taxon>
        <taxon>Parasitiformes</taxon>
        <taxon>Ixodida</taxon>
        <taxon>Ixodoidea</taxon>
        <taxon>Ixodidae</taxon>
        <taxon>Rhipicephalinae</taxon>
        <taxon>Rhipicephalus</taxon>
        <taxon>Rhipicephalus</taxon>
    </lineage>
</organism>
<name>A0A9D4PG25_RHISA</name>
<accession>A0A9D4PG25</accession>
<reference evidence="2" key="1">
    <citation type="journal article" date="2020" name="Cell">
        <title>Large-Scale Comparative Analyses of Tick Genomes Elucidate Their Genetic Diversity and Vector Capacities.</title>
        <authorList>
            <consortium name="Tick Genome and Microbiome Consortium (TIGMIC)"/>
            <person name="Jia N."/>
            <person name="Wang J."/>
            <person name="Shi W."/>
            <person name="Du L."/>
            <person name="Sun Y."/>
            <person name="Zhan W."/>
            <person name="Jiang J.F."/>
            <person name="Wang Q."/>
            <person name="Zhang B."/>
            <person name="Ji P."/>
            <person name="Bell-Sakyi L."/>
            <person name="Cui X.M."/>
            <person name="Yuan T.T."/>
            <person name="Jiang B.G."/>
            <person name="Yang W.F."/>
            <person name="Lam T.T."/>
            <person name="Chang Q.C."/>
            <person name="Ding S.J."/>
            <person name="Wang X.J."/>
            <person name="Zhu J.G."/>
            <person name="Ruan X.D."/>
            <person name="Zhao L."/>
            <person name="Wei J.T."/>
            <person name="Ye R.Z."/>
            <person name="Que T.C."/>
            <person name="Du C.H."/>
            <person name="Zhou Y.H."/>
            <person name="Cheng J.X."/>
            <person name="Dai P.F."/>
            <person name="Guo W.B."/>
            <person name="Han X.H."/>
            <person name="Huang E.J."/>
            <person name="Li L.F."/>
            <person name="Wei W."/>
            <person name="Gao Y.C."/>
            <person name="Liu J.Z."/>
            <person name="Shao H.Z."/>
            <person name="Wang X."/>
            <person name="Wang C.C."/>
            <person name="Yang T.C."/>
            <person name="Huo Q.B."/>
            <person name="Li W."/>
            <person name="Chen H.Y."/>
            <person name="Chen S.E."/>
            <person name="Zhou L.G."/>
            <person name="Ni X.B."/>
            <person name="Tian J.H."/>
            <person name="Sheng Y."/>
            <person name="Liu T."/>
            <person name="Pan Y.S."/>
            <person name="Xia L.Y."/>
            <person name="Li J."/>
            <person name="Zhao F."/>
            <person name="Cao W.C."/>
        </authorList>
    </citation>
    <scope>NUCLEOTIDE SEQUENCE</scope>
    <source>
        <strain evidence="2">Rsan-2018</strain>
    </source>
</reference>
<proteinExistence type="predicted"/>
<evidence type="ECO:0000313" key="3">
    <source>
        <dbReference type="Proteomes" id="UP000821837"/>
    </source>
</evidence>
<protein>
    <submittedName>
        <fullName evidence="2">Uncharacterized protein</fullName>
    </submittedName>
</protein>
<dbReference type="AlphaFoldDB" id="A0A9D4PG25"/>
<sequence length="285" mass="31875">MENEDDVKTYFTRRSQQLRGVEPHLPLAEGATGSVLWRRTDAPSVARRVIQTGRSLGCRSHQQQRPDGKTRKGRDSTRLLSARCGKEEVTPRSRTFLRFVLLALIKLEEAAQSHDDSKPTSSRLSTSAQAVVYVVSHPNFPFCQSQSSTSCLRIDVLRELVRSVVREELQRLNSSPTQISSLAEVVREEVRQVVREQQPQAQPQASFPVQPAVSYAEVLRGSPGRTFATATTHLPKPRFSPHPPEASMTPFSPLYRIAKLKLVNFGLSASHCPQPFLLRMQPSTP</sequence>
<evidence type="ECO:0000256" key="1">
    <source>
        <dbReference type="SAM" id="MobiDB-lite"/>
    </source>
</evidence>
<gene>
    <name evidence="2" type="ORF">HPB52_013544</name>
</gene>
<keyword evidence="3" id="KW-1185">Reference proteome</keyword>
<evidence type="ECO:0000313" key="2">
    <source>
        <dbReference type="EMBL" id="KAH7939537.1"/>
    </source>
</evidence>
<reference evidence="2" key="2">
    <citation type="submission" date="2021-09" db="EMBL/GenBank/DDBJ databases">
        <authorList>
            <person name="Jia N."/>
            <person name="Wang J."/>
            <person name="Shi W."/>
            <person name="Du L."/>
            <person name="Sun Y."/>
            <person name="Zhan W."/>
            <person name="Jiang J."/>
            <person name="Wang Q."/>
            <person name="Zhang B."/>
            <person name="Ji P."/>
            <person name="Sakyi L.B."/>
            <person name="Cui X."/>
            <person name="Yuan T."/>
            <person name="Jiang B."/>
            <person name="Yang W."/>
            <person name="Lam T.T.-Y."/>
            <person name="Chang Q."/>
            <person name="Ding S."/>
            <person name="Wang X."/>
            <person name="Zhu J."/>
            <person name="Ruan X."/>
            <person name="Zhao L."/>
            <person name="Wei J."/>
            <person name="Que T."/>
            <person name="Du C."/>
            <person name="Cheng J."/>
            <person name="Dai P."/>
            <person name="Han X."/>
            <person name="Huang E."/>
            <person name="Gao Y."/>
            <person name="Liu J."/>
            <person name="Shao H."/>
            <person name="Ye R."/>
            <person name="Li L."/>
            <person name="Wei W."/>
            <person name="Wang X."/>
            <person name="Wang C."/>
            <person name="Huo Q."/>
            <person name="Li W."/>
            <person name="Guo W."/>
            <person name="Chen H."/>
            <person name="Chen S."/>
            <person name="Zhou L."/>
            <person name="Zhou L."/>
            <person name="Ni X."/>
            <person name="Tian J."/>
            <person name="Zhou Y."/>
            <person name="Sheng Y."/>
            <person name="Liu T."/>
            <person name="Pan Y."/>
            <person name="Xia L."/>
            <person name="Li J."/>
            <person name="Zhao F."/>
            <person name="Cao W."/>
        </authorList>
    </citation>
    <scope>NUCLEOTIDE SEQUENCE</scope>
    <source>
        <strain evidence="2">Rsan-2018</strain>
        <tissue evidence="2">Larvae</tissue>
    </source>
</reference>
<dbReference type="EMBL" id="JABSTV010001254">
    <property type="protein sequence ID" value="KAH7939537.1"/>
    <property type="molecule type" value="Genomic_DNA"/>
</dbReference>
<feature type="compositionally biased region" description="Basic and acidic residues" evidence="1">
    <location>
        <begin position="64"/>
        <end position="77"/>
    </location>
</feature>
<comment type="caution">
    <text evidence="2">The sequence shown here is derived from an EMBL/GenBank/DDBJ whole genome shotgun (WGS) entry which is preliminary data.</text>
</comment>
<feature type="region of interest" description="Disordered" evidence="1">
    <location>
        <begin position="53"/>
        <end position="77"/>
    </location>
</feature>
<dbReference type="Proteomes" id="UP000821837">
    <property type="component" value="Chromosome 8"/>
</dbReference>